<feature type="region of interest" description="Disordered" evidence="4">
    <location>
        <begin position="86"/>
        <end position="123"/>
    </location>
</feature>
<evidence type="ECO:0000256" key="4">
    <source>
        <dbReference type="SAM" id="MobiDB-lite"/>
    </source>
</evidence>
<feature type="compositionally biased region" description="Pro residues" evidence="4">
    <location>
        <begin position="25"/>
        <end position="38"/>
    </location>
</feature>
<sequence>MSLFSRKRDRNPSRGENIPPNTTVLPPPVRKPAPPPRIPETASRSPPSGGAVIGENSADVASTLKEFETLSVDTKYGGHENVDASDFYQFHNPRSELDDTSTSDMNSQPPDYDDKRQSSVIDSPRPAQGNAFAQCNICLSAPCVMIGGTSEAQRLKETIAKMKSARSRAHAMSIGMKYMGPYIDAFDNNWKLASNKTRDALKSNLALPNGKLLSEVSQGRSALDIFCGLGKTELVAIMLHEGSAVDREAGSERTAPLGESSAWVGNEDIIRMLLNAGADPNFATPLGFTALHFAAGSGNIKAVKLLVQAGANLDPTMAVYNGFHSVPVFYQLRETQLTAYNQIIDLLIESGAKTNTGDKNRWTPLQYVYACGAASLGKKLISLGVPRESMEALRRSLQATSARGGYPSWADRLKEAI</sequence>
<dbReference type="PRINTS" id="PR01415">
    <property type="entry name" value="ANKYRIN"/>
</dbReference>
<keyword evidence="6" id="KW-1185">Reference proteome</keyword>
<keyword evidence="1" id="KW-0677">Repeat</keyword>
<feature type="compositionally biased region" description="Polar residues" evidence="4">
    <location>
        <begin position="100"/>
        <end position="109"/>
    </location>
</feature>
<feature type="region of interest" description="Disordered" evidence="4">
    <location>
        <begin position="1"/>
        <end position="57"/>
    </location>
</feature>
<proteinExistence type="predicted"/>
<dbReference type="PROSITE" id="PS50088">
    <property type="entry name" value="ANK_REPEAT"/>
    <property type="match status" value="1"/>
</dbReference>
<dbReference type="SMART" id="SM00248">
    <property type="entry name" value="ANK"/>
    <property type="match status" value="4"/>
</dbReference>
<protein>
    <recommendedName>
        <fullName evidence="7">Ankyrin repeat protein</fullName>
    </recommendedName>
</protein>
<dbReference type="PANTHER" id="PTHR24198">
    <property type="entry name" value="ANKYRIN REPEAT AND PROTEIN KINASE DOMAIN-CONTAINING PROTEIN"/>
    <property type="match status" value="1"/>
</dbReference>
<feature type="repeat" description="ANK" evidence="3">
    <location>
        <begin position="286"/>
        <end position="318"/>
    </location>
</feature>
<evidence type="ECO:0000313" key="6">
    <source>
        <dbReference type="Proteomes" id="UP001375240"/>
    </source>
</evidence>
<evidence type="ECO:0000256" key="1">
    <source>
        <dbReference type="ARBA" id="ARBA00022737"/>
    </source>
</evidence>
<dbReference type="EMBL" id="JAVHNQ010000006">
    <property type="protein sequence ID" value="KAK6344239.1"/>
    <property type="molecule type" value="Genomic_DNA"/>
</dbReference>
<keyword evidence="2 3" id="KW-0040">ANK repeat</keyword>
<evidence type="ECO:0000256" key="2">
    <source>
        <dbReference type="ARBA" id="ARBA00023043"/>
    </source>
</evidence>
<accession>A0AAV9UM89</accession>
<dbReference type="Proteomes" id="UP001375240">
    <property type="component" value="Unassembled WGS sequence"/>
</dbReference>
<dbReference type="PROSITE" id="PS50297">
    <property type="entry name" value="ANK_REP_REGION"/>
    <property type="match status" value="1"/>
</dbReference>
<evidence type="ECO:0008006" key="7">
    <source>
        <dbReference type="Google" id="ProtNLM"/>
    </source>
</evidence>
<dbReference type="Gene3D" id="1.25.40.20">
    <property type="entry name" value="Ankyrin repeat-containing domain"/>
    <property type="match status" value="2"/>
</dbReference>
<dbReference type="InterPro" id="IPR036770">
    <property type="entry name" value="Ankyrin_rpt-contain_sf"/>
</dbReference>
<dbReference type="PANTHER" id="PTHR24198:SF165">
    <property type="entry name" value="ANKYRIN REPEAT-CONTAINING PROTEIN-RELATED"/>
    <property type="match status" value="1"/>
</dbReference>
<gene>
    <name evidence="5" type="ORF">TWF696_007881</name>
</gene>
<dbReference type="Pfam" id="PF12796">
    <property type="entry name" value="Ank_2"/>
    <property type="match status" value="1"/>
</dbReference>
<reference evidence="5 6" key="1">
    <citation type="submission" date="2019-10" db="EMBL/GenBank/DDBJ databases">
        <authorList>
            <person name="Palmer J.M."/>
        </authorList>
    </citation>
    <scope>NUCLEOTIDE SEQUENCE [LARGE SCALE GENOMIC DNA]</scope>
    <source>
        <strain evidence="5 6">TWF696</strain>
    </source>
</reference>
<dbReference type="SUPFAM" id="SSF48403">
    <property type="entry name" value="Ankyrin repeat"/>
    <property type="match status" value="1"/>
</dbReference>
<comment type="caution">
    <text evidence="5">The sequence shown here is derived from an EMBL/GenBank/DDBJ whole genome shotgun (WGS) entry which is preliminary data.</text>
</comment>
<evidence type="ECO:0000313" key="5">
    <source>
        <dbReference type="EMBL" id="KAK6344239.1"/>
    </source>
</evidence>
<name>A0AAV9UM89_9PEZI</name>
<dbReference type="InterPro" id="IPR002110">
    <property type="entry name" value="Ankyrin_rpt"/>
</dbReference>
<evidence type="ECO:0000256" key="3">
    <source>
        <dbReference type="PROSITE-ProRule" id="PRU00023"/>
    </source>
</evidence>
<dbReference type="AlphaFoldDB" id="A0AAV9UM89"/>
<organism evidence="5 6">
    <name type="scientific">Orbilia brochopaga</name>
    <dbReference type="NCBI Taxonomy" id="3140254"/>
    <lineage>
        <taxon>Eukaryota</taxon>
        <taxon>Fungi</taxon>
        <taxon>Dikarya</taxon>
        <taxon>Ascomycota</taxon>
        <taxon>Pezizomycotina</taxon>
        <taxon>Orbiliomycetes</taxon>
        <taxon>Orbiliales</taxon>
        <taxon>Orbiliaceae</taxon>
        <taxon>Orbilia</taxon>
    </lineage>
</organism>